<evidence type="ECO:0000313" key="2">
    <source>
        <dbReference type="EMBL" id="MPN50802.1"/>
    </source>
</evidence>
<dbReference type="AlphaFoldDB" id="A0A645IIY5"/>
<reference evidence="2" key="1">
    <citation type="submission" date="2019-08" db="EMBL/GenBank/DDBJ databases">
        <authorList>
            <person name="Kucharzyk K."/>
            <person name="Murdoch R.W."/>
            <person name="Higgins S."/>
            <person name="Loffler F."/>
        </authorList>
    </citation>
    <scope>NUCLEOTIDE SEQUENCE</scope>
</reference>
<feature type="transmembrane region" description="Helical" evidence="1">
    <location>
        <begin position="108"/>
        <end position="128"/>
    </location>
</feature>
<sequence>MFNTGRVTLNNLMVKLEGEIDTQSKSMYLGNLDSGNSQYYDGTFYINTLGTVLVSIIISYDDPSGEHFEEKRDFEITAIEPAYNEEGMDPNMPYPDEGTNSGMSKKGLIAIGAVVLLAVGIVVAIIVIKKKKAAAEAKFLESEFDESDSTTNAKGTDINE</sequence>
<proteinExistence type="predicted"/>
<gene>
    <name evidence="2" type="ORF">SDC9_198441</name>
</gene>
<organism evidence="2">
    <name type="scientific">bioreactor metagenome</name>
    <dbReference type="NCBI Taxonomy" id="1076179"/>
    <lineage>
        <taxon>unclassified sequences</taxon>
        <taxon>metagenomes</taxon>
        <taxon>ecological metagenomes</taxon>
    </lineage>
</organism>
<accession>A0A645IIY5</accession>
<dbReference type="EMBL" id="VSSQ01115291">
    <property type="protein sequence ID" value="MPN50802.1"/>
    <property type="molecule type" value="Genomic_DNA"/>
</dbReference>
<name>A0A645IIY5_9ZZZZ</name>
<evidence type="ECO:0000256" key="1">
    <source>
        <dbReference type="SAM" id="Phobius"/>
    </source>
</evidence>
<protein>
    <submittedName>
        <fullName evidence="2">Uncharacterized protein</fullName>
    </submittedName>
</protein>
<keyword evidence="1" id="KW-0472">Membrane</keyword>
<keyword evidence="1" id="KW-0812">Transmembrane</keyword>
<keyword evidence="1" id="KW-1133">Transmembrane helix</keyword>
<comment type="caution">
    <text evidence="2">The sequence shown here is derived from an EMBL/GenBank/DDBJ whole genome shotgun (WGS) entry which is preliminary data.</text>
</comment>